<proteinExistence type="inferred from homology"/>
<accession>A0ABS2MRB3</accession>
<keyword evidence="3" id="KW-0687">Ribonucleoprotein</keyword>
<dbReference type="PANTHER" id="PTHR10724:SF7">
    <property type="entry name" value="SMALL RIBOSOMAL SUBUNIT PROTEIN BS1C"/>
    <property type="match status" value="1"/>
</dbReference>
<keyword evidence="2 5" id="KW-0689">Ribosomal protein</keyword>
<dbReference type="Proteomes" id="UP000767854">
    <property type="component" value="Unassembled WGS sequence"/>
</dbReference>
<name>A0ABS2MRB3_9FIRM</name>
<dbReference type="PANTHER" id="PTHR10724">
    <property type="entry name" value="30S RIBOSOMAL PROTEIN S1"/>
    <property type="match status" value="1"/>
</dbReference>
<dbReference type="InterPro" id="IPR003029">
    <property type="entry name" value="S1_domain"/>
</dbReference>
<keyword evidence="6" id="KW-1185">Reference proteome</keyword>
<comment type="similarity">
    <text evidence="1">Belongs to the bacterial ribosomal protein bS1 family.</text>
</comment>
<evidence type="ECO:0000313" key="6">
    <source>
        <dbReference type="Proteomes" id="UP000767854"/>
    </source>
</evidence>
<dbReference type="RefSeq" id="WP_204663899.1">
    <property type="nucleotide sequence ID" value="NZ_JAFBDT010000010.1"/>
</dbReference>
<dbReference type="InterPro" id="IPR012340">
    <property type="entry name" value="NA-bd_OB-fold"/>
</dbReference>
<evidence type="ECO:0000313" key="5">
    <source>
        <dbReference type="EMBL" id="MBM7561933.1"/>
    </source>
</evidence>
<dbReference type="Pfam" id="PF00575">
    <property type="entry name" value="S1"/>
    <property type="match status" value="3"/>
</dbReference>
<evidence type="ECO:0000256" key="2">
    <source>
        <dbReference type="ARBA" id="ARBA00022980"/>
    </source>
</evidence>
<dbReference type="PROSITE" id="PS50126">
    <property type="entry name" value="S1"/>
    <property type="match status" value="3"/>
</dbReference>
<dbReference type="GO" id="GO:0005840">
    <property type="term" value="C:ribosome"/>
    <property type="evidence" value="ECO:0007669"/>
    <property type="project" value="UniProtKB-KW"/>
</dbReference>
<sequence length="383" mass="42319">MTDHVSMNDWLEKYDGTERISKGDVLEGEVISVNSDEILVNINFMADGIVPKTEIPEENPLAYAPGQKVSVYVIKVDDGEGNVRLSLTRAEGLIVWDELLEIFNQNKTFEIKIKEAVKGGVIAIYKTARIFVPASQLSIAYVSDLSDYVGSKLKVRLVECVPGDKKAVASHKVIELETRQVARKDFLSRVSIGDQLSGKVVRLASYGAFVDLGEIDGLIHVSQMSWRHVKHPSEVMKEGDVVDVIVVQVDRDSERVGLKLAKVMENPWDTIYTIYQVDDVVPAKITRVTQFGAFAELEEGIEGLIHISELSESHVSSVSEVVKVGDSVEVLILDIDADAQKIALSLKAVDSEPETDFAEFVDETDTKATLSDLFADKLKNLKL</sequence>
<feature type="domain" description="S1 motif" evidence="4">
    <location>
        <begin position="23"/>
        <end position="88"/>
    </location>
</feature>
<protein>
    <submittedName>
        <fullName evidence="5">Small subunit ribosomal protein S1</fullName>
    </submittedName>
</protein>
<comment type="caution">
    <text evidence="5">The sequence shown here is derived from an EMBL/GenBank/DDBJ whole genome shotgun (WGS) entry which is preliminary data.</text>
</comment>
<dbReference type="CDD" id="cd04465">
    <property type="entry name" value="S1_RPS1_repeat_ec2_hs2"/>
    <property type="match status" value="1"/>
</dbReference>
<dbReference type="InterPro" id="IPR035104">
    <property type="entry name" value="Ribosomal_protein_S1-like"/>
</dbReference>
<gene>
    <name evidence="5" type="ORF">JOC49_001476</name>
</gene>
<dbReference type="SUPFAM" id="SSF50249">
    <property type="entry name" value="Nucleic acid-binding proteins"/>
    <property type="match status" value="4"/>
</dbReference>
<dbReference type="Gene3D" id="2.40.50.140">
    <property type="entry name" value="Nucleic acid-binding proteins"/>
    <property type="match status" value="3"/>
</dbReference>
<dbReference type="EMBL" id="JAFBDT010000010">
    <property type="protein sequence ID" value="MBM7561933.1"/>
    <property type="molecule type" value="Genomic_DNA"/>
</dbReference>
<evidence type="ECO:0000256" key="3">
    <source>
        <dbReference type="ARBA" id="ARBA00023274"/>
    </source>
</evidence>
<evidence type="ECO:0000256" key="1">
    <source>
        <dbReference type="ARBA" id="ARBA00006767"/>
    </source>
</evidence>
<organism evidence="5 6">
    <name type="scientific">Fusibacter tunisiensis</name>
    <dbReference type="NCBI Taxonomy" id="1008308"/>
    <lineage>
        <taxon>Bacteria</taxon>
        <taxon>Bacillati</taxon>
        <taxon>Bacillota</taxon>
        <taxon>Clostridia</taxon>
        <taxon>Eubacteriales</taxon>
        <taxon>Eubacteriales Family XII. Incertae Sedis</taxon>
        <taxon>Fusibacter</taxon>
    </lineage>
</organism>
<dbReference type="CDD" id="cd05687">
    <property type="entry name" value="S1_RPS1_repeat_ec1_hs1"/>
    <property type="match status" value="1"/>
</dbReference>
<evidence type="ECO:0000259" key="4">
    <source>
        <dbReference type="PROSITE" id="PS50126"/>
    </source>
</evidence>
<feature type="domain" description="S1 motif" evidence="4">
    <location>
        <begin position="278"/>
        <end position="347"/>
    </location>
</feature>
<feature type="domain" description="S1 motif" evidence="4">
    <location>
        <begin position="193"/>
        <end position="261"/>
    </location>
</feature>
<dbReference type="InterPro" id="IPR050437">
    <property type="entry name" value="Ribos_protein_bS1-like"/>
</dbReference>
<reference evidence="5 6" key="1">
    <citation type="submission" date="2021-01" db="EMBL/GenBank/DDBJ databases">
        <title>Genomic Encyclopedia of Type Strains, Phase IV (KMG-IV): sequencing the most valuable type-strain genomes for metagenomic binning, comparative biology and taxonomic classification.</title>
        <authorList>
            <person name="Goeker M."/>
        </authorList>
    </citation>
    <scope>NUCLEOTIDE SEQUENCE [LARGE SCALE GENOMIC DNA]</scope>
    <source>
        <strain evidence="5 6">DSM 24436</strain>
    </source>
</reference>
<dbReference type="PRINTS" id="PR00681">
    <property type="entry name" value="RIBOSOMALS1"/>
</dbReference>
<dbReference type="SMART" id="SM00316">
    <property type="entry name" value="S1"/>
    <property type="match status" value="4"/>
</dbReference>